<feature type="domain" description="C2H2-type" evidence="7">
    <location>
        <begin position="348"/>
        <end position="376"/>
    </location>
</feature>
<dbReference type="KEGG" id="crq:GCK72_000178"/>
<evidence type="ECO:0000256" key="1">
    <source>
        <dbReference type="ARBA" id="ARBA00022723"/>
    </source>
</evidence>
<proteinExistence type="predicted"/>
<accession>A0A6A5HNX5</accession>
<dbReference type="Gene3D" id="3.30.160.60">
    <property type="entry name" value="Classic Zinc Finger"/>
    <property type="match status" value="3"/>
</dbReference>
<feature type="domain" description="C2H2-type" evidence="7">
    <location>
        <begin position="678"/>
        <end position="712"/>
    </location>
</feature>
<dbReference type="PANTHER" id="PTHR24379:SF121">
    <property type="entry name" value="C2H2-TYPE DOMAIN-CONTAINING PROTEIN"/>
    <property type="match status" value="1"/>
</dbReference>
<dbReference type="SMART" id="SM00355">
    <property type="entry name" value="ZnF_C2H2"/>
    <property type="match status" value="10"/>
</dbReference>
<dbReference type="Proteomes" id="UP000483820">
    <property type="component" value="Chromosome I"/>
</dbReference>
<evidence type="ECO:0000256" key="2">
    <source>
        <dbReference type="ARBA" id="ARBA00022737"/>
    </source>
</evidence>
<protein>
    <recommendedName>
        <fullName evidence="7">C2H2-type domain-containing protein</fullName>
    </recommendedName>
</protein>
<organism evidence="8 9">
    <name type="scientific">Caenorhabditis remanei</name>
    <name type="common">Caenorhabditis vulgaris</name>
    <dbReference type="NCBI Taxonomy" id="31234"/>
    <lineage>
        <taxon>Eukaryota</taxon>
        <taxon>Metazoa</taxon>
        <taxon>Ecdysozoa</taxon>
        <taxon>Nematoda</taxon>
        <taxon>Chromadorea</taxon>
        <taxon>Rhabditida</taxon>
        <taxon>Rhabditina</taxon>
        <taxon>Rhabditomorpha</taxon>
        <taxon>Rhabditoidea</taxon>
        <taxon>Rhabditidae</taxon>
        <taxon>Peloderinae</taxon>
        <taxon>Caenorhabditis</taxon>
    </lineage>
</organism>
<dbReference type="PANTHER" id="PTHR24379">
    <property type="entry name" value="KRAB AND ZINC FINGER DOMAIN-CONTAINING"/>
    <property type="match status" value="1"/>
</dbReference>
<dbReference type="SUPFAM" id="SSF57667">
    <property type="entry name" value="beta-beta-alpha zinc fingers"/>
    <property type="match status" value="2"/>
</dbReference>
<evidence type="ECO:0000259" key="7">
    <source>
        <dbReference type="PROSITE" id="PS50157"/>
    </source>
</evidence>
<name>A0A6A5HNX5_CAERE</name>
<evidence type="ECO:0000313" key="9">
    <source>
        <dbReference type="Proteomes" id="UP000483820"/>
    </source>
</evidence>
<feature type="domain" description="C2H2-type" evidence="7">
    <location>
        <begin position="151"/>
        <end position="179"/>
    </location>
</feature>
<feature type="compositionally biased region" description="Acidic residues" evidence="6">
    <location>
        <begin position="453"/>
        <end position="467"/>
    </location>
</feature>
<dbReference type="GeneID" id="9822687"/>
<sequence length="741" mass="84938">MTDDAILTHIKAILNEVATRPTLNKSMIPPSLATQITEEMAGVTMIDPKTESLDEEYLVLHEKSSGIEYNHLNGSFSCNSRFSDNNDIRRTNELNNYGRHLHIAPPPDPAKEPKSSETSTTPRPPPRSTPLTTKPSAKYWSKKGGDPPVDCECSICHKKFSALRALLDHRLEDHSEEAMLTCGFCEKTFSTRTHMYLHLSQEYKLHHCTACNISFSSNWHKEKHNCLDAVIPTKKSIIDKFSIDIPAGEVKEEIDDDETYGNTVGAALKKGFSCDLCGKQYYHEHWSIKHREKCARKVQKQTLDAKVQEFKCSICLRQYNTQYWFDCHKKKCSTTPTSTVILPYDTKVRCELCGKMFQHARSLEFHLRHCRAKQKRNEAAHATRHATQHATQHATHHFDMPILEDNSMASTSSIIKKRRIQEDSDDVVPPIVGMFGEEAELPKGAELPGGAESCEEAEPQEDSDDEEYKGTNPFTVPMKCSICSHICTGVSHLLTHRKNHHGTESMLQCGRCQARFNSISSIRRHMNQEYSLYVCQKCGRNCKDSSDRRDHLCPPGRHLAIRKTVSRRRLQSVMSTVTTASSSARKCVKCPTCFESFATSTVMFNHRMTCDPRKLSISDEKRAELNTVEEESSTRESSEEPEEDEETQILQCPDCPSQFNFLCDIVRHRHESHGKERFECLFCPRHFAILRTLQDHHNLETKRWTCHRCDRPFSRRYQSEYHEAYCGVQRQDGPRKFPIYN</sequence>
<keyword evidence="3 5" id="KW-0863">Zinc-finger</keyword>
<feature type="domain" description="C2H2-type" evidence="7">
    <location>
        <begin position="650"/>
        <end position="678"/>
    </location>
</feature>
<evidence type="ECO:0000256" key="3">
    <source>
        <dbReference type="ARBA" id="ARBA00022771"/>
    </source>
</evidence>
<feature type="domain" description="C2H2-type" evidence="7">
    <location>
        <begin position="478"/>
        <end position="505"/>
    </location>
</feature>
<dbReference type="InterPro" id="IPR036236">
    <property type="entry name" value="Znf_C2H2_sf"/>
</dbReference>
<keyword evidence="1" id="KW-0479">Metal-binding</keyword>
<feature type="region of interest" description="Disordered" evidence="6">
    <location>
        <begin position="441"/>
        <end position="470"/>
    </location>
</feature>
<keyword evidence="2" id="KW-0677">Repeat</keyword>
<dbReference type="PROSITE" id="PS50157">
    <property type="entry name" value="ZINC_FINGER_C2H2_2"/>
    <property type="match status" value="5"/>
</dbReference>
<comment type="caution">
    <text evidence="8">The sequence shown here is derived from an EMBL/GenBank/DDBJ whole genome shotgun (WGS) entry which is preliminary data.</text>
</comment>
<evidence type="ECO:0000256" key="5">
    <source>
        <dbReference type="PROSITE-ProRule" id="PRU00042"/>
    </source>
</evidence>
<dbReference type="AlphaFoldDB" id="A0A6A5HNX5"/>
<feature type="region of interest" description="Disordered" evidence="6">
    <location>
        <begin position="98"/>
        <end position="141"/>
    </location>
</feature>
<gene>
    <name evidence="8" type="ORF">GCK72_000178</name>
</gene>
<dbReference type="GO" id="GO:0008270">
    <property type="term" value="F:zinc ion binding"/>
    <property type="evidence" value="ECO:0007669"/>
    <property type="project" value="UniProtKB-KW"/>
</dbReference>
<dbReference type="CTD" id="9822687"/>
<evidence type="ECO:0000313" key="8">
    <source>
        <dbReference type="EMBL" id="KAF1768366.1"/>
    </source>
</evidence>
<dbReference type="EMBL" id="WUAV01000001">
    <property type="protein sequence ID" value="KAF1768366.1"/>
    <property type="molecule type" value="Genomic_DNA"/>
</dbReference>
<reference evidence="8 9" key="1">
    <citation type="submission" date="2019-12" db="EMBL/GenBank/DDBJ databases">
        <title>Chromosome-level assembly of the Caenorhabditis remanei genome.</title>
        <authorList>
            <person name="Teterina A.A."/>
            <person name="Willis J.H."/>
            <person name="Phillips P.C."/>
        </authorList>
    </citation>
    <scope>NUCLEOTIDE SEQUENCE [LARGE SCALE GENOMIC DNA]</scope>
    <source>
        <strain evidence="8 9">PX506</strain>
        <tissue evidence="8">Whole organism</tissue>
    </source>
</reference>
<evidence type="ECO:0000256" key="6">
    <source>
        <dbReference type="SAM" id="MobiDB-lite"/>
    </source>
</evidence>
<dbReference type="InterPro" id="IPR013087">
    <property type="entry name" value="Znf_C2H2_type"/>
</dbReference>
<evidence type="ECO:0000256" key="4">
    <source>
        <dbReference type="ARBA" id="ARBA00022833"/>
    </source>
</evidence>
<dbReference type="RefSeq" id="XP_053590964.1">
    <property type="nucleotide sequence ID" value="XM_053722319.1"/>
</dbReference>
<keyword evidence="4" id="KW-0862">Zinc</keyword>
<dbReference type="PROSITE" id="PS00028">
    <property type="entry name" value="ZINC_FINGER_C2H2_1"/>
    <property type="match status" value="3"/>
</dbReference>
<feature type="region of interest" description="Disordered" evidence="6">
    <location>
        <begin position="624"/>
        <end position="648"/>
    </location>
</feature>